<keyword evidence="4 7" id="KW-0812">Transmembrane</keyword>
<dbReference type="GO" id="GO:0022857">
    <property type="term" value="F:transmembrane transporter activity"/>
    <property type="evidence" value="ECO:0007669"/>
    <property type="project" value="InterPro"/>
</dbReference>
<feature type="transmembrane region" description="Helical" evidence="7">
    <location>
        <begin position="429"/>
        <end position="446"/>
    </location>
</feature>
<dbReference type="InterPro" id="IPR004638">
    <property type="entry name" value="EmrB-like"/>
</dbReference>
<sequence length="541" mass="56609">MTSAVSRSPMSPPCVAAGVQAAADSRCLASDRRSILVLTVLGSSMAFMDGSVVNVALPTLQASFRATSSHILWVAQAYSLLGSALLLLCGALGDRFGRTRMYLLGVAVFALASIGCAASLNLTELILTRAIQGFGAALLIPQALAILSDTYPEGERAEAIGAWSAWTSVSIAIGPIVGGWLIQVSSWRAIFLLNIPLTVWIMWLAPKLRRATAARSAAAPAPLDYRGAALNILGFAAIVFALSFVPQLGWKDPRIGLSLFAGLVLLIVFVLSQRSSKNPLVPLSLFRSSAFSGANALTFLAYGALGGAFYIVPYFLIGARHLLPSSAGAAFLPMIAIMFAFSGRVGTIAAKVGEVKFMVAGSALTAGGFALLGLVSKEAHYSYGFLPGVLVLGVGITLTVAPLTSFLMSSIAASRRGVASAVNNSVSRLGGLISVSIVAVAVSHTFNHEFGRQMQSSGLPVEMQRILVHSEGLMLAIPIPQQFGSSPALRAEEMVESSFVTAYRHVMFGCALTTLVGTLVILTTVRKSENALGVAETEGRL</sequence>
<evidence type="ECO:0000256" key="1">
    <source>
        <dbReference type="ARBA" id="ARBA00004651"/>
    </source>
</evidence>
<proteinExistence type="predicted"/>
<evidence type="ECO:0000256" key="4">
    <source>
        <dbReference type="ARBA" id="ARBA00022692"/>
    </source>
</evidence>
<dbReference type="RefSeq" id="WP_114205460.1">
    <property type="nucleotide sequence ID" value="NZ_CP030840.1"/>
</dbReference>
<feature type="transmembrane region" description="Helical" evidence="7">
    <location>
        <begin position="381"/>
        <end position="408"/>
    </location>
</feature>
<feature type="transmembrane region" description="Helical" evidence="7">
    <location>
        <begin position="322"/>
        <end position="343"/>
    </location>
</feature>
<protein>
    <submittedName>
        <fullName evidence="9">Putative transmembrane efflux protein</fullName>
    </submittedName>
</protein>
<feature type="transmembrane region" description="Helical" evidence="7">
    <location>
        <begin position="35"/>
        <end position="57"/>
    </location>
</feature>
<evidence type="ECO:0000256" key="2">
    <source>
        <dbReference type="ARBA" id="ARBA00022448"/>
    </source>
</evidence>
<feature type="transmembrane region" description="Helical" evidence="7">
    <location>
        <begin position="355"/>
        <end position="375"/>
    </location>
</feature>
<evidence type="ECO:0000256" key="5">
    <source>
        <dbReference type="ARBA" id="ARBA00022989"/>
    </source>
</evidence>
<feature type="transmembrane region" description="Helical" evidence="7">
    <location>
        <begin position="101"/>
        <end position="120"/>
    </location>
</feature>
<keyword evidence="2" id="KW-0813">Transport</keyword>
<keyword evidence="3" id="KW-1003">Cell membrane</keyword>
<feature type="transmembrane region" description="Helical" evidence="7">
    <location>
        <begin position="69"/>
        <end position="89"/>
    </location>
</feature>
<organism evidence="9 10">
    <name type="scientific">Acidisarcina polymorpha</name>
    <dbReference type="NCBI Taxonomy" id="2211140"/>
    <lineage>
        <taxon>Bacteria</taxon>
        <taxon>Pseudomonadati</taxon>
        <taxon>Acidobacteriota</taxon>
        <taxon>Terriglobia</taxon>
        <taxon>Terriglobales</taxon>
        <taxon>Acidobacteriaceae</taxon>
        <taxon>Acidisarcina</taxon>
    </lineage>
</organism>
<feature type="transmembrane region" description="Helical" evidence="7">
    <location>
        <begin position="293"/>
        <end position="316"/>
    </location>
</feature>
<name>A0A2Z5FT49_9BACT</name>
<dbReference type="Pfam" id="PF07690">
    <property type="entry name" value="MFS_1"/>
    <property type="match status" value="1"/>
</dbReference>
<dbReference type="AlphaFoldDB" id="A0A2Z5FT49"/>
<dbReference type="Proteomes" id="UP000253606">
    <property type="component" value="Chromosome"/>
</dbReference>
<dbReference type="InterPro" id="IPR020846">
    <property type="entry name" value="MFS_dom"/>
</dbReference>
<dbReference type="OrthoDB" id="102502at2"/>
<keyword evidence="5 7" id="KW-1133">Transmembrane helix</keyword>
<dbReference type="PROSITE" id="PS50850">
    <property type="entry name" value="MFS"/>
    <property type="match status" value="1"/>
</dbReference>
<dbReference type="GO" id="GO:0005886">
    <property type="term" value="C:plasma membrane"/>
    <property type="evidence" value="ECO:0007669"/>
    <property type="project" value="UniProtKB-SubCell"/>
</dbReference>
<feature type="transmembrane region" description="Helical" evidence="7">
    <location>
        <begin position="126"/>
        <end position="147"/>
    </location>
</feature>
<feature type="transmembrane region" description="Helical" evidence="7">
    <location>
        <begin position="187"/>
        <end position="206"/>
    </location>
</feature>
<feature type="domain" description="Major facilitator superfamily (MFS) profile" evidence="8">
    <location>
        <begin position="35"/>
        <end position="529"/>
    </location>
</feature>
<dbReference type="SUPFAM" id="SSF103473">
    <property type="entry name" value="MFS general substrate transporter"/>
    <property type="match status" value="1"/>
</dbReference>
<evidence type="ECO:0000259" key="8">
    <source>
        <dbReference type="PROSITE" id="PS50850"/>
    </source>
</evidence>
<evidence type="ECO:0000256" key="6">
    <source>
        <dbReference type="ARBA" id="ARBA00023136"/>
    </source>
</evidence>
<dbReference type="PANTHER" id="PTHR42718">
    <property type="entry name" value="MAJOR FACILITATOR SUPERFAMILY MULTIDRUG TRANSPORTER MFSC"/>
    <property type="match status" value="1"/>
</dbReference>
<evidence type="ECO:0000313" key="9">
    <source>
        <dbReference type="EMBL" id="AXC09667.1"/>
    </source>
</evidence>
<feature type="transmembrane region" description="Helical" evidence="7">
    <location>
        <begin position="255"/>
        <end position="272"/>
    </location>
</feature>
<dbReference type="InterPro" id="IPR036259">
    <property type="entry name" value="MFS_trans_sf"/>
</dbReference>
<evidence type="ECO:0000256" key="7">
    <source>
        <dbReference type="SAM" id="Phobius"/>
    </source>
</evidence>
<dbReference type="NCBIfam" id="TIGR00711">
    <property type="entry name" value="efflux_EmrB"/>
    <property type="match status" value="1"/>
</dbReference>
<feature type="transmembrane region" description="Helical" evidence="7">
    <location>
        <begin position="159"/>
        <end position="181"/>
    </location>
</feature>
<accession>A0A2Z5FT49</accession>
<evidence type="ECO:0000313" key="10">
    <source>
        <dbReference type="Proteomes" id="UP000253606"/>
    </source>
</evidence>
<feature type="transmembrane region" description="Helical" evidence="7">
    <location>
        <begin position="502"/>
        <end position="522"/>
    </location>
</feature>
<gene>
    <name evidence="9" type="ORF">ACPOL_0282</name>
</gene>
<dbReference type="EMBL" id="CP030840">
    <property type="protein sequence ID" value="AXC09667.1"/>
    <property type="molecule type" value="Genomic_DNA"/>
</dbReference>
<feature type="transmembrane region" description="Helical" evidence="7">
    <location>
        <begin position="227"/>
        <end position="249"/>
    </location>
</feature>
<dbReference type="CDD" id="cd17321">
    <property type="entry name" value="MFS_MMR_MDR_like"/>
    <property type="match status" value="1"/>
</dbReference>
<dbReference type="InterPro" id="IPR011701">
    <property type="entry name" value="MFS"/>
</dbReference>
<dbReference type="Gene3D" id="1.20.1250.20">
    <property type="entry name" value="MFS general substrate transporter like domains"/>
    <property type="match status" value="1"/>
</dbReference>
<comment type="subcellular location">
    <subcellularLocation>
        <location evidence="1">Cell membrane</location>
        <topology evidence="1">Multi-pass membrane protein</topology>
    </subcellularLocation>
</comment>
<dbReference type="Gene3D" id="1.20.1720.10">
    <property type="entry name" value="Multidrug resistance protein D"/>
    <property type="match status" value="1"/>
</dbReference>
<keyword evidence="10" id="KW-1185">Reference proteome</keyword>
<dbReference type="KEGG" id="abas:ACPOL_0282"/>
<reference evidence="9 10" key="1">
    <citation type="journal article" date="2018" name="Front. Microbiol.">
        <title>Hydrolytic Capabilities as a Key to Environmental Success: Chitinolytic and Cellulolytic Acidobacteria From Acidic Sub-arctic Soils and Boreal Peatlands.</title>
        <authorList>
            <person name="Belova S.E."/>
            <person name="Ravin N.V."/>
            <person name="Pankratov T.A."/>
            <person name="Rakitin A.L."/>
            <person name="Ivanova A.A."/>
            <person name="Beletsky A.V."/>
            <person name="Mardanov A.V."/>
            <person name="Sinninghe Damste J.S."/>
            <person name="Dedysh S.N."/>
        </authorList>
    </citation>
    <scope>NUCLEOTIDE SEQUENCE [LARGE SCALE GENOMIC DNA]</scope>
    <source>
        <strain evidence="9 10">SBC82</strain>
    </source>
</reference>
<evidence type="ECO:0000256" key="3">
    <source>
        <dbReference type="ARBA" id="ARBA00022475"/>
    </source>
</evidence>
<dbReference type="PANTHER" id="PTHR42718:SF42">
    <property type="entry name" value="EXPORT PROTEIN"/>
    <property type="match status" value="1"/>
</dbReference>
<keyword evidence="6 7" id="KW-0472">Membrane</keyword>